<name>A0ABV6YMY8_UNCEI</name>
<dbReference type="CDD" id="cd00063">
    <property type="entry name" value="FN3"/>
    <property type="match status" value="4"/>
</dbReference>
<feature type="non-terminal residue" evidence="4">
    <location>
        <position position="1"/>
    </location>
</feature>
<dbReference type="Pfam" id="PF00041">
    <property type="entry name" value="fn3"/>
    <property type="match status" value="4"/>
</dbReference>
<dbReference type="InterPro" id="IPR003961">
    <property type="entry name" value="FN3_dom"/>
</dbReference>
<dbReference type="InterPro" id="IPR036116">
    <property type="entry name" value="FN3_sf"/>
</dbReference>
<feature type="non-terminal residue" evidence="4">
    <location>
        <position position="740"/>
    </location>
</feature>
<sequence length="740" mass="79921">DLVVADSTFFTVLLVWTTPHGQNQDSRPARYDIRYGTSGISEESWANAIEAENPPIPSVPGDSDTCLISGLDPRTVYYMALKSYSQQDEASVISNVAHSATLIPPPVHDLRIEDRTESSMTVKWECPEPVDSRAEPDGYDIRYAVFDITEEGWGDATQAEDPSELEGVHTITGLEHSTSYSIGIKTFVEVGSDTVCSALAATASDSTLDRPPVVENLVVESVEETTITIGWISPAVQAGQALPVGYEIGYSESDFTPQDPESWWEQANRVDVQEVLPEGESENYTIKELDPGAEYAIAVRTISAGGLHSRLDRESVLQATSLDIPQPVTDLTATAVSSSQIDLSWTDASDNEDGFKIERGTSSTGPFTEIATVGAGATSYADTGLEPETPYWYQVAAYNADGTSSYVGPVAATTQPEPKPPTAPTDLAATASSSSQIDLSWTDASDNEDGFKIERGTSSTGPFTEIATVGAGATSYADTGLEPETPYWYQVAAYNADGTSSYVGPVAATTLAGMEIPSLPQPTINSDVDFQSSDPNAITAQGAVQTQLILASSLASMGQSFMAPLENAEWTAAGNCMTWTKTIGSCSWAYEVCEVSEEYVWTCTLNGDCVPPEPLFDDWVAVRGTTNTDGTQGEFRVYETNSTVVSVAWEWIAADDFRLGTWIFYDGDVGSQNQLASLNRQENLDGSEEITLEIGDYKFDALVAADGLSGWMEFRARDDSAIPWELEWRIRWNRDGTGTR</sequence>
<feature type="region of interest" description="Disordered" evidence="2">
    <location>
        <begin position="411"/>
        <end position="447"/>
    </location>
</feature>
<organism evidence="4 5">
    <name type="scientific">Eiseniibacteriota bacterium</name>
    <dbReference type="NCBI Taxonomy" id="2212470"/>
    <lineage>
        <taxon>Bacteria</taxon>
        <taxon>Candidatus Eiseniibacteriota</taxon>
    </lineage>
</organism>
<gene>
    <name evidence="4" type="ORF">ACFL6M_07950</name>
</gene>
<dbReference type="InterPro" id="IPR013783">
    <property type="entry name" value="Ig-like_fold"/>
</dbReference>
<dbReference type="PROSITE" id="PS50853">
    <property type="entry name" value="FN3"/>
    <property type="match status" value="5"/>
</dbReference>
<dbReference type="InterPro" id="IPR050991">
    <property type="entry name" value="ECM_Regulatory_Proteins"/>
</dbReference>
<feature type="domain" description="Fibronectin type-III" evidence="3">
    <location>
        <begin position="106"/>
        <end position="210"/>
    </location>
</feature>
<feature type="domain" description="Fibronectin type-III" evidence="3">
    <location>
        <begin position="1"/>
        <end position="105"/>
    </location>
</feature>
<keyword evidence="5" id="KW-1185">Reference proteome</keyword>
<dbReference type="SMART" id="SM00060">
    <property type="entry name" value="FN3"/>
    <property type="match status" value="5"/>
</dbReference>
<comment type="caution">
    <text evidence="4">The sequence shown here is derived from an EMBL/GenBank/DDBJ whole genome shotgun (WGS) entry which is preliminary data.</text>
</comment>
<proteinExistence type="predicted"/>
<dbReference type="Proteomes" id="UP001593833">
    <property type="component" value="Unassembled WGS sequence"/>
</dbReference>
<feature type="domain" description="Fibronectin type-III" evidence="3">
    <location>
        <begin position="213"/>
        <end position="323"/>
    </location>
</feature>
<dbReference type="Gene3D" id="2.60.40.10">
    <property type="entry name" value="Immunoglobulins"/>
    <property type="match status" value="5"/>
</dbReference>
<evidence type="ECO:0000256" key="2">
    <source>
        <dbReference type="SAM" id="MobiDB-lite"/>
    </source>
</evidence>
<evidence type="ECO:0000313" key="4">
    <source>
        <dbReference type="EMBL" id="MFC1573511.1"/>
    </source>
</evidence>
<dbReference type="PANTHER" id="PTHR46708">
    <property type="entry name" value="TENASCIN"/>
    <property type="match status" value="1"/>
</dbReference>
<feature type="compositionally biased region" description="Low complexity" evidence="2">
    <location>
        <begin position="424"/>
        <end position="435"/>
    </location>
</feature>
<feature type="domain" description="Fibronectin type-III" evidence="3">
    <location>
        <begin position="327"/>
        <end position="417"/>
    </location>
</feature>
<accession>A0ABV6YMY8</accession>
<evidence type="ECO:0000313" key="5">
    <source>
        <dbReference type="Proteomes" id="UP001593833"/>
    </source>
</evidence>
<keyword evidence="1" id="KW-0677">Repeat</keyword>
<feature type="domain" description="Fibronectin type-III" evidence="3">
    <location>
        <begin position="423"/>
        <end position="513"/>
    </location>
</feature>
<evidence type="ECO:0000259" key="3">
    <source>
        <dbReference type="PROSITE" id="PS50853"/>
    </source>
</evidence>
<dbReference type="PANTHER" id="PTHR46708:SF2">
    <property type="entry name" value="FIBRONECTIN TYPE-III DOMAIN-CONTAINING PROTEIN"/>
    <property type="match status" value="1"/>
</dbReference>
<reference evidence="4 5" key="1">
    <citation type="submission" date="2024-09" db="EMBL/GenBank/DDBJ databases">
        <authorList>
            <person name="D'Angelo T."/>
        </authorList>
    </citation>
    <scope>NUCLEOTIDE SEQUENCE [LARGE SCALE GENOMIC DNA]</scope>
    <source>
        <strain evidence="4">SAG AM-320-E07</strain>
    </source>
</reference>
<protein>
    <submittedName>
        <fullName evidence="4">Fibronectin type III domain-containing protein</fullName>
    </submittedName>
</protein>
<dbReference type="EMBL" id="JBHPKH010000195">
    <property type="protein sequence ID" value="MFC1573511.1"/>
    <property type="molecule type" value="Genomic_DNA"/>
</dbReference>
<evidence type="ECO:0000256" key="1">
    <source>
        <dbReference type="ARBA" id="ARBA00022737"/>
    </source>
</evidence>
<dbReference type="SUPFAM" id="SSF49265">
    <property type="entry name" value="Fibronectin type III"/>
    <property type="match status" value="3"/>
</dbReference>